<accession>A0ACC7MJJ4</accession>
<evidence type="ECO:0000313" key="1">
    <source>
        <dbReference type="EMBL" id="MFJ1472069.1"/>
    </source>
</evidence>
<evidence type="ECO:0000313" key="2">
    <source>
        <dbReference type="Proteomes" id="UP001168096"/>
    </source>
</evidence>
<sequence>MQEVSRVWNDLKRKEDQLTWSGGHPGHGEQYDSMGRPAGTSAHLGGAWGYDQLGRVNRVRKALHDSGPLAQRMIVERLAGIDLSMIASILVSACQDLALIYGGSTVIGGFIGGVGGAFFGGIGAVPGAAAGAAAGSYVGGLILSVLGLKSLVEGIAEAIPAALRHYQKGIAEAWGPERQDDRLRLGLGMRGDTAVAAFDLANGHVIVMMAILSVMTAYMSRGKADRVVLLNEIERSPRLGPRVAAWVEQNEERLRRQPALQATHGGAGGPHGPAQEPPPSRPRDGRRESEGSRPLLMPTAKVPCFKTNGLPSTRFPEFDRQLAGQETGLNDMTVADYLDGRDAFETRTVVRNPNMARTARTTHKGKLERKFFNTLRNQGLSGLEATAKAAEMATDQMKVLAALHNPDMVAGGRDVIAGFGDRSINSRIGAQWKAWTKENGARTTRLAELDKAAERVPESLRTTMKMNAKLERCK</sequence>
<reference evidence="1" key="1">
    <citation type="submission" date="2024-11" db="EMBL/GenBank/DDBJ databases">
        <title>Description of Massilia orientalis sp. nov., isolated from rhizosphere soil of Ageratina adenophora.</title>
        <authorList>
            <person name="Wang Y."/>
        </authorList>
    </citation>
    <scope>NUCLEOTIDE SEQUENCE</scope>
    <source>
        <strain evidence="1">YIM B02787</strain>
    </source>
</reference>
<organism evidence="1 2">
    <name type="scientific">Massilia orientalis</name>
    <dbReference type="NCBI Taxonomy" id="3050128"/>
    <lineage>
        <taxon>Bacteria</taxon>
        <taxon>Pseudomonadati</taxon>
        <taxon>Pseudomonadota</taxon>
        <taxon>Betaproteobacteria</taxon>
        <taxon>Burkholderiales</taxon>
        <taxon>Oxalobacteraceae</taxon>
        <taxon>Telluria group</taxon>
        <taxon>Massilia</taxon>
    </lineage>
</organism>
<proteinExistence type="predicted"/>
<gene>
    <name evidence="1" type="ORF">QPK29_030490</name>
</gene>
<dbReference type="Proteomes" id="UP001168096">
    <property type="component" value="Unassembled WGS sequence"/>
</dbReference>
<name>A0ACC7MJJ4_9BURK</name>
<keyword evidence="2" id="KW-1185">Reference proteome</keyword>
<protein>
    <submittedName>
        <fullName evidence="1">DUF6861 domain-containing protein</fullName>
    </submittedName>
</protein>
<comment type="caution">
    <text evidence="1">The sequence shown here is derived from an EMBL/GenBank/DDBJ whole genome shotgun (WGS) entry which is preliminary data.</text>
</comment>
<dbReference type="EMBL" id="JASNRB020000033">
    <property type="protein sequence ID" value="MFJ1472069.1"/>
    <property type="molecule type" value="Genomic_DNA"/>
</dbReference>